<dbReference type="InterPro" id="IPR011965">
    <property type="entry name" value="PaaX_trns_reg"/>
</dbReference>
<proteinExistence type="predicted"/>
<dbReference type="PANTHER" id="PTHR30319:SF1">
    <property type="entry name" value="TRANSCRIPTIONAL REPRESSOR PAAX"/>
    <property type="match status" value="1"/>
</dbReference>
<dbReference type="InterPro" id="IPR012906">
    <property type="entry name" value="PaaX-like_N"/>
</dbReference>
<organism evidence="3 4">
    <name type="scientific">Albidovulum sediminis</name>
    <dbReference type="NCBI Taxonomy" id="3066345"/>
    <lineage>
        <taxon>Bacteria</taxon>
        <taxon>Pseudomonadati</taxon>
        <taxon>Pseudomonadota</taxon>
        <taxon>Alphaproteobacteria</taxon>
        <taxon>Rhodobacterales</taxon>
        <taxon>Paracoccaceae</taxon>
        <taxon>Albidovulum</taxon>
    </lineage>
</organism>
<sequence length="283" mass="30734">MSKPDWIAAISRDMRLNAAAFIVTVYGDIVVPRGGVLWTGTLIELCARVGINESLVRTAVSRLVAAHQLQGERVGRRSYYRLDASARAVFDQAAALLYGSDLPVRGWQVLHIPGLTPDEGRRLRMGHMGGSVFLRPDRGQPPPPGAILLHAAAPDDPAPLAQFWDLSSLQQGYEAMLSRFLPLDTALPARPLADANADVDADALVARLLLVHAYRHVLLRDPRLPPAALPRGWKGQEARALFRRLYLRLTPGAERHIAARLLGEAGPLPARTAESAARLAGMA</sequence>
<feature type="domain" description="Transcriptional repressor PaaX-like N-terminal" evidence="1">
    <location>
        <begin position="18"/>
        <end position="83"/>
    </location>
</feature>
<dbReference type="RefSeq" id="WP_261495033.1">
    <property type="nucleotide sequence ID" value="NZ_JAOCQF010000001.1"/>
</dbReference>
<dbReference type="Pfam" id="PF08223">
    <property type="entry name" value="PaaX_C"/>
    <property type="match status" value="1"/>
</dbReference>
<evidence type="ECO:0000259" key="2">
    <source>
        <dbReference type="Pfam" id="PF08223"/>
    </source>
</evidence>
<comment type="caution">
    <text evidence="3">The sequence shown here is derived from an EMBL/GenBank/DDBJ whole genome shotgun (WGS) entry which is preliminary data.</text>
</comment>
<gene>
    <name evidence="3" type="ORF">N5I32_08845</name>
</gene>
<dbReference type="InterPro" id="IPR036388">
    <property type="entry name" value="WH-like_DNA-bd_sf"/>
</dbReference>
<dbReference type="InterPro" id="IPR013225">
    <property type="entry name" value="PaaX_C"/>
</dbReference>
<dbReference type="Gene3D" id="1.10.10.10">
    <property type="entry name" value="Winged helix-like DNA-binding domain superfamily/Winged helix DNA-binding domain"/>
    <property type="match status" value="1"/>
</dbReference>
<protein>
    <submittedName>
        <fullName evidence="3">PaaX family transcriptional regulator</fullName>
    </submittedName>
</protein>
<dbReference type="PIRSF" id="PIRSF020623">
    <property type="entry name" value="PaaX"/>
    <property type="match status" value="1"/>
</dbReference>
<dbReference type="EMBL" id="JAOCQF010000001">
    <property type="protein sequence ID" value="MCT8329616.1"/>
    <property type="molecule type" value="Genomic_DNA"/>
</dbReference>
<dbReference type="SUPFAM" id="SSF46785">
    <property type="entry name" value="Winged helix' DNA-binding domain"/>
    <property type="match status" value="1"/>
</dbReference>
<reference evidence="4" key="1">
    <citation type="submission" date="2023-07" db="EMBL/GenBank/DDBJ databases">
        <title>Defluviimonas sediminis sp. nov., isolated from mangrove sediment.</title>
        <authorList>
            <person name="Liu L."/>
            <person name="Li J."/>
            <person name="Huang Y."/>
            <person name="Pan J."/>
            <person name="Li M."/>
        </authorList>
    </citation>
    <scope>NUCLEOTIDE SEQUENCE [LARGE SCALE GENOMIC DNA]</scope>
    <source>
        <strain evidence="4">FT324</strain>
    </source>
</reference>
<dbReference type="Pfam" id="PF07848">
    <property type="entry name" value="PaaX"/>
    <property type="match status" value="1"/>
</dbReference>
<dbReference type="InterPro" id="IPR036390">
    <property type="entry name" value="WH_DNA-bd_sf"/>
</dbReference>
<evidence type="ECO:0000259" key="1">
    <source>
        <dbReference type="Pfam" id="PF07848"/>
    </source>
</evidence>
<dbReference type="Proteomes" id="UP001205601">
    <property type="component" value="Unassembled WGS sequence"/>
</dbReference>
<accession>A0ABT2NL16</accession>
<evidence type="ECO:0000313" key="4">
    <source>
        <dbReference type="Proteomes" id="UP001205601"/>
    </source>
</evidence>
<dbReference type="Gene3D" id="1.20.58.1460">
    <property type="match status" value="1"/>
</dbReference>
<name>A0ABT2NL16_9RHOB</name>
<evidence type="ECO:0000313" key="3">
    <source>
        <dbReference type="EMBL" id="MCT8329616.1"/>
    </source>
</evidence>
<keyword evidence="4" id="KW-1185">Reference proteome</keyword>
<dbReference type="PANTHER" id="PTHR30319">
    <property type="entry name" value="PHENYLACETIC ACID REGULATOR-RELATED TRANSCRIPTIONAL REPRESSOR"/>
    <property type="match status" value="1"/>
</dbReference>
<feature type="domain" description="Transcriptional repressor PaaX-like C-terminal" evidence="2">
    <location>
        <begin position="164"/>
        <end position="258"/>
    </location>
</feature>